<keyword evidence="1" id="KW-0812">Transmembrane</keyword>
<dbReference type="AlphaFoldDB" id="A0A1P8Q5G7"/>
<keyword evidence="3" id="KW-1185">Reference proteome</keyword>
<evidence type="ECO:0000313" key="2">
    <source>
        <dbReference type="EMBL" id="APX73104.1"/>
    </source>
</evidence>
<reference evidence="3" key="1">
    <citation type="submission" date="2016-12" db="EMBL/GenBank/DDBJ databases">
        <authorList>
            <person name="Jung M.Y."/>
            <person name="Lee S.H."/>
        </authorList>
    </citation>
    <scope>NUCLEOTIDE SEQUENCE [LARGE SCALE GENOMIC DNA]</scope>
    <source>
        <strain evidence="3">WiKim39</strain>
    </source>
</reference>
<feature type="transmembrane region" description="Helical" evidence="1">
    <location>
        <begin position="6"/>
        <end position="30"/>
    </location>
</feature>
<gene>
    <name evidence="2" type="ORF">BTM29_11320</name>
</gene>
<keyword evidence="1" id="KW-1133">Transmembrane helix</keyword>
<dbReference type="OrthoDB" id="2329078at2"/>
<protein>
    <submittedName>
        <fullName evidence="2">Uncharacterized protein</fullName>
    </submittedName>
</protein>
<dbReference type="STRING" id="1847728.BTM29_11320"/>
<name>A0A1P8Q5G7_9LACO</name>
<evidence type="ECO:0000256" key="1">
    <source>
        <dbReference type="SAM" id="Phobius"/>
    </source>
</evidence>
<dbReference type="KEGG" id="lalw:BTM29_11320"/>
<dbReference type="Proteomes" id="UP000187499">
    <property type="component" value="Chromosome"/>
</dbReference>
<sequence length="99" mass="11341">MPPHTFTVLGFTISDWVGIATITSLIIAAVRRILFQPLNDKLSDLSKAITELNANSNKAHSDLKDKIEENHLDIERHDIEIGFLYDKNNLNRRKKNEDK</sequence>
<evidence type="ECO:0000313" key="3">
    <source>
        <dbReference type="Proteomes" id="UP000187499"/>
    </source>
</evidence>
<accession>A0A1P8Q5G7</accession>
<dbReference type="RefSeq" id="WP_076617843.1">
    <property type="nucleotide sequence ID" value="NZ_CP019323.1"/>
</dbReference>
<dbReference type="EMBL" id="CP019323">
    <property type="protein sequence ID" value="APX73104.1"/>
    <property type="molecule type" value="Genomic_DNA"/>
</dbReference>
<organism evidence="2 3">
    <name type="scientific">Companilactobacillus allii</name>
    <dbReference type="NCBI Taxonomy" id="1847728"/>
    <lineage>
        <taxon>Bacteria</taxon>
        <taxon>Bacillati</taxon>
        <taxon>Bacillota</taxon>
        <taxon>Bacilli</taxon>
        <taxon>Lactobacillales</taxon>
        <taxon>Lactobacillaceae</taxon>
        <taxon>Companilactobacillus</taxon>
    </lineage>
</organism>
<proteinExistence type="predicted"/>
<keyword evidence="1" id="KW-0472">Membrane</keyword>